<dbReference type="SUPFAM" id="SSF48371">
    <property type="entry name" value="ARM repeat"/>
    <property type="match status" value="1"/>
</dbReference>
<dbReference type="Proteomes" id="UP001194580">
    <property type="component" value="Unassembled WGS sequence"/>
</dbReference>
<dbReference type="Pfam" id="PF00805">
    <property type="entry name" value="Pentapeptide"/>
    <property type="match status" value="1"/>
</dbReference>
<feature type="repeat" description="WD" evidence="3">
    <location>
        <begin position="1644"/>
        <end position="1679"/>
    </location>
</feature>
<dbReference type="InterPro" id="IPR007111">
    <property type="entry name" value="NACHT_NTPase"/>
</dbReference>
<evidence type="ECO:0000313" key="8">
    <source>
        <dbReference type="Proteomes" id="UP001194580"/>
    </source>
</evidence>
<proteinExistence type="predicted"/>
<feature type="repeat" description="WD" evidence="3">
    <location>
        <begin position="1219"/>
        <end position="1260"/>
    </location>
</feature>
<dbReference type="InterPro" id="IPR020472">
    <property type="entry name" value="WD40_PAC1"/>
</dbReference>
<evidence type="ECO:0000256" key="1">
    <source>
        <dbReference type="ARBA" id="ARBA00022574"/>
    </source>
</evidence>
<dbReference type="InterPro" id="IPR001646">
    <property type="entry name" value="5peptide_repeat"/>
</dbReference>
<evidence type="ECO:0000259" key="5">
    <source>
        <dbReference type="Pfam" id="PF05729"/>
    </source>
</evidence>
<keyword evidence="8" id="KW-1185">Reference proteome</keyword>
<evidence type="ECO:0000256" key="4">
    <source>
        <dbReference type="SAM" id="MobiDB-lite"/>
    </source>
</evidence>
<feature type="region of interest" description="Disordered" evidence="4">
    <location>
        <begin position="1"/>
        <end position="25"/>
    </location>
</feature>
<feature type="repeat" description="WD" evidence="3">
    <location>
        <begin position="1344"/>
        <end position="1385"/>
    </location>
</feature>
<evidence type="ECO:0000256" key="2">
    <source>
        <dbReference type="ARBA" id="ARBA00022737"/>
    </source>
</evidence>
<dbReference type="PANTHER" id="PTHR19848">
    <property type="entry name" value="WD40 REPEAT PROTEIN"/>
    <property type="match status" value="1"/>
</dbReference>
<dbReference type="InterPro" id="IPR036322">
    <property type="entry name" value="WD40_repeat_dom_sf"/>
</dbReference>
<feature type="repeat" description="WD" evidence="3">
    <location>
        <begin position="1177"/>
        <end position="1218"/>
    </location>
</feature>
<dbReference type="InterPro" id="IPR016024">
    <property type="entry name" value="ARM-type_fold"/>
</dbReference>
<dbReference type="SUPFAM" id="SSF52540">
    <property type="entry name" value="P-loop containing nucleoside triphosphate hydrolases"/>
    <property type="match status" value="1"/>
</dbReference>
<dbReference type="PROSITE" id="PS50082">
    <property type="entry name" value="WD_REPEATS_2"/>
    <property type="match status" value="7"/>
</dbReference>
<dbReference type="InterPro" id="IPR001680">
    <property type="entry name" value="WD40_rpt"/>
</dbReference>
<dbReference type="CDD" id="cd00200">
    <property type="entry name" value="WD40"/>
    <property type="match status" value="1"/>
</dbReference>
<feature type="repeat" description="WD" evidence="3">
    <location>
        <begin position="1260"/>
        <end position="1292"/>
    </location>
</feature>
<feature type="domain" description="NACHT" evidence="5">
    <location>
        <begin position="609"/>
        <end position="767"/>
    </location>
</feature>
<dbReference type="PANTHER" id="PTHR19848:SF8">
    <property type="entry name" value="F-BOX AND WD REPEAT DOMAIN CONTAINING 7"/>
    <property type="match status" value="1"/>
</dbReference>
<dbReference type="InterPro" id="IPR015943">
    <property type="entry name" value="WD40/YVTN_repeat-like_dom_sf"/>
</dbReference>
<dbReference type="Pfam" id="PF23948">
    <property type="entry name" value="ARM_5"/>
    <property type="match status" value="1"/>
</dbReference>
<sequence length="1741" mass="193515">MATNPTNQSHQHTIGNSSKTDHATKRDKFRALFGLKSKASNKSLNTQRSTQVSTQAAAPSHVALHTVDSSTGETISTPIAQVARNSSIPPAMITKYTNFFPENLSKPAIKTVLPTPQDRIHSTKQLVYCNALLLQGSSSTTDKQELDWIATMDKNPVAQDHLRSLTTSMVQVFVQDGLKESTEIAEMVALGPVLNREFFRKLLSNILKELDESRILDFALLQGMIQLLQSTPLGYLESDDLIKILSILRTRLEGTHGRSLEHTYYLTLAVSVVLDSMADHEVKDLDRVVEHEPLFGVLSGLRGSSDPYMIYQACYAFQALQYVPDEETVLQAVVRHSTGVANGLVKVAALFTLNLSAVLEGLGELQEVAGGAIMTGMTVYEGYCSVKDNGQGIFDSLKDGYGSGKKRPWYAAIRAANALARAGQLKDLNQLICEAPCGGPMFQWGTCQLLGEIALDAIWDCSTRQQAVDLLGELYKNDREWGQDESVKAWMIEIISQLGTTSDKTISTIALALLEDINQVKQDLDHTSHLWPPLSYNHSFADASPVLAKVQNIPYIEYDLHKVRLQRLQESTQRIYIPPMAKANLQAKDDDLFPLMDKVQEFLASKREVMLILGDSGAGKSTFNSHLETLLWTNYNKGDSIPLYINLPAIERPDLEMITKQLQIYGFKDDHIQEIRRHRQLILICDGYDESQLVVNLYKSNQLNQQDQWRAKMIISCRTQFLGPDYLSRFIPGSMDHYKSARRDLFQEAVIAPFSKEQVKDYVTRYVPLEPRPWITEDYMRMLTTIPHLMDLVRNPFLLTLSLEALPGVTKGRQDLSTIKITRVQLYDHFVDEWLGVNMRRLLDSTLSIEDQSMLDQLIEADFLSMGAEFSVSLALAIFDKNGANPVIQYTQLKDKNTWKMEFFGSQPEARLLRESLPLIRTGSRFRFVHRSVLEYFLSRAIYDPTIFNNEDNHLLADVVPQATQLLDVEGPLFKRNLLDEPSVVQFLCDRAKLDPSFEQQLRAVIYQSKTDSTAIIAATNAITILVKASAPFHGADLRGIEIPGADLSHGQFDSAQFQGANLKEVNLSASWLRQTNMSGARLEDVRFGELPYLEANSTVTFCTYSPDGKMFAMVLDLGRIDIYNTSTWTQTHQLKGDGYRALCVAFSPNSQQMVSGDDGRAVRLWDITNSEEVWARKDHTTWVRSVAFSPCGTQIASTSDDKTVRLWRAQTGEALFVLNGSTRSVISVRYSPDGGYVVSGSNDATIRFWDPATGRPGKVLESSSAVHSLAVSPDGSRLISGHEDGELRVWNAIAEELETIWIGHTKPVTGIAFSPDGQWIASSSQDMTARLWDASEGTLIFSFTSHNDWVNCIAFSPYGGQIASGGYDERVWLLEVDSGLSSFQQEGEVSRVLALAYTSDGGCVLSVDRSGIVSRWDSTTGAAKSFQISLPAPIEIFDCAFSHGGTRLATYIKDGGSIHLWDTRTGAAGPILEGHSNDLFRMTFSPCGRWLAFEDKRNQVHICDLVESSQPRLIDGRGGTSMQFSASGEQIFIGTKDATIRTSDTQTGETLSSDKFTVGSAHLYAYSPNGQQVAVVIKTTSVHLCDTQSIKVQAVLDVPLVRIYSIVYSPCGQWIAIGYNGGLIQLWRREVSKEENWYHATSAQGFFSDVFEMAWNPAVPMEFVTGFRDGSVRVWQLSEVGGNGFVTRLKWCSEVKILCVDGLILENTTGLSPIQQKLLIQRGAVDNTLTPGDDASNAEE</sequence>
<gene>
    <name evidence="7" type="ORF">BGZ95_003318</name>
</gene>
<dbReference type="InterPro" id="IPR027417">
    <property type="entry name" value="P-loop_NTPase"/>
</dbReference>
<dbReference type="Pfam" id="PF00400">
    <property type="entry name" value="WD40"/>
    <property type="match status" value="6"/>
</dbReference>
<evidence type="ECO:0000259" key="6">
    <source>
        <dbReference type="Pfam" id="PF23948"/>
    </source>
</evidence>
<name>A0AAD4H2T9_9FUNG</name>
<reference evidence="7" key="1">
    <citation type="journal article" date="2020" name="Fungal Divers.">
        <title>Resolving the Mortierellaceae phylogeny through synthesis of multi-gene phylogenetics and phylogenomics.</title>
        <authorList>
            <person name="Vandepol N."/>
            <person name="Liber J."/>
            <person name="Desiro A."/>
            <person name="Na H."/>
            <person name="Kennedy M."/>
            <person name="Barry K."/>
            <person name="Grigoriev I.V."/>
            <person name="Miller A.N."/>
            <person name="O'Donnell K."/>
            <person name="Stajich J.E."/>
            <person name="Bonito G."/>
        </authorList>
    </citation>
    <scope>NUCLEOTIDE SEQUENCE</scope>
    <source>
        <strain evidence="7">NRRL 28262</strain>
    </source>
</reference>
<protein>
    <recommendedName>
        <fullName evidence="9">WD40 repeat-like protein</fullName>
    </recommendedName>
</protein>
<feature type="repeat" description="WD" evidence="3">
    <location>
        <begin position="1135"/>
        <end position="1176"/>
    </location>
</feature>
<dbReference type="PROSITE" id="PS50294">
    <property type="entry name" value="WD_REPEATS_REGION"/>
    <property type="match status" value="5"/>
</dbReference>
<keyword evidence="1 3" id="KW-0853">WD repeat</keyword>
<dbReference type="PRINTS" id="PR00320">
    <property type="entry name" value="GPROTEINBRPT"/>
</dbReference>
<dbReference type="Pfam" id="PF05729">
    <property type="entry name" value="NACHT"/>
    <property type="match status" value="1"/>
</dbReference>
<keyword evidence="2" id="KW-0677">Repeat</keyword>
<organism evidence="7 8">
    <name type="scientific">Linnemannia exigua</name>
    <dbReference type="NCBI Taxonomy" id="604196"/>
    <lineage>
        <taxon>Eukaryota</taxon>
        <taxon>Fungi</taxon>
        <taxon>Fungi incertae sedis</taxon>
        <taxon>Mucoromycota</taxon>
        <taxon>Mortierellomycotina</taxon>
        <taxon>Mortierellomycetes</taxon>
        <taxon>Mortierellales</taxon>
        <taxon>Mortierellaceae</taxon>
        <taxon>Linnemannia</taxon>
    </lineage>
</organism>
<dbReference type="SUPFAM" id="SSF141571">
    <property type="entry name" value="Pentapeptide repeat-like"/>
    <property type="match status" value="1"/>
</dbReference>
<feature type="domain" description="Arm-like repeat" evidence="6">
    <location>
        <begin position="153"/>
        <end position="501"/>
    </location>
</feature>
<evidence type="ECO:0000256" key="3">
    <source>
        <dbReference type="PROSITE-ProRule" id="PRU00221"/>
    </source>
</evidence>
<dbReference type="Gene3D" id="2.160.20.80">
    <property type="entry name" value="E3 ubiquitin-protein ligase SopA"/>
    <property type="match status" value="1"/>
</dbReference>
<dbReference type="SUPFAM" id="SSF50978">
    <property type="entry name" value="WD40 repeat-like"/>
    <property type="match status" value="1"/>
</dbReference>
<feature type="compositionally biased region" description="Polar residues" evidence="4">
    <location>
        <begin position="1"/>
        <end position="18"/>
    </location>
</feature>
<dbReference type="Gene3D" id="2.130.10.10">
    <property type="entry name" value="YVTN repeat-like/Quinoprotein amine dehydrogenase"/>
    <property type="match status" value="4"/>
</dbReference>
<dbReference type="InterPro" id="IPR011047">
    <property type="entry name" value="Quinoprotein_ADH-like_sf"/>
</dbReference>
<dbReference type="SUPFAM" id="SSF50998">
    <property type="entry name" value="Quinoprotein alcohol dehydrogenase-like"/>
    <property type="match status" value="1"/>
</dbReference>
<dbReference type="InterPro" id="IPR056251">
    <property type="entry name" value="Arm_rpt_dom"/>
</dbReference>
<evidence type="ECO:0008006" key="9">
    <source>
        <dbReference type="Google" id="ProtNLM"/>
    </source>
</evidence>
<comment type="caution">
    <text evidence="7">The sequence shown here is derived from an EMBL/GenBank/DDBJ whole genome shotgun (WGS) entry which is preliminary data.</text>
</comment>
<accession>A0AAD4H2T9</accession>
<dbReference type="SMART" id="SM00320">
    <property type="entry name" value="WD40"/>
    <property type="match status" value="12"/>
</dbReference>
<evidence type="ECO:0000313" key="7">
    <source>
        <dbReference type="EMBL" id="KAG0265488.1"/>
    </source>
</evidence>
<dbReference type="Gene3D" id="3.40.50.300">
    <property type="entry name" value="P-loop containing nucleotide triphosphate hydrolases"/>
    <property type="match status" value="1"/>
</dbReference>
<dbReference type="EMBL" id="JAAAIL010001750">
    <property type="protein sequence ID" value="KAG0265488.1"/>
    <property type="molecule type" value="Genomic_DNA"/>
</dbReference>
<feature type="repeat" description="WD" evidence="3">
    <location>
        <begin position="1302"/>
        <end position="1343"/>
    </location>
</feature>